<sequence length="326" mass="35444">MPNTRISHVPPGSQDLLAGDVRRRRRVQRTWFGLAEESGYEEVIPPTFEYEEVFTRSAGPELASRLIRFVDRDGSLVALRADFTSAIARVVSTRLASAPLPLRLCYAGKVFRQEAEGVGRRRELFQLGAELIGDASPAADVEVLRLALSTLWALEIRDFQINLGDIRFVRPLLAGLSPEAAEALRTAIDRKDRAALAAGAREIGAPAAVARALVELPELIGRSDVLLRARSLASGPDAEAAIERLRAVDALLTEEERRHVVYDLGEIRGLGYYTGIQFEVFVAGVGRAVGAGGRYDSLLALYGADRPAVGFALETDALAELIREEG</sequence>
<evidence type="ECO:0000256" key="4">
    <source>
        <dbReference type="ARBA" id="ARBA00011496"/>
    </source>
</evidence>
<feature type="binding site" evidence="10">
    <location>
        <begin position="82"/>
        <end position="84"/>
    </location>
    <ligand>
        <name>L-histidine</name>
        <dbReference type="ChEBI" id="CHEBI:57595"/>
    </ligand>
</feature>
<keyword evidence="7 9" id="KW-0963">Cytoplasm</keyword>
<dbReference type="PANTHER" id="PTHR43707">
    <property type="entry name" value="HISTIDYL-TRNA SYNTHETASE"/>
    <property type="match status" value="1"/>
</dbReference>
<dbReference type="EMBL" id="CADCTW010000111">
    <property type="protein sequence ID" value="CAA9328233.1"/>
    <property type="molecule type" value="Genomic_DNA"/>
</dbReference>
<dbReference type="CDD" id="cd00773">
    <property type="entry name" value="HisRS-like_core"/>
    <property type="match status" value="1"/>
</dbReference>
<dbReference type="NCBIfam" id="TIGR00443">
    <property type="entry name" value="hisZ_biosyn_reg"/>
    <property type="match status" value="1"/>
</dbReference>
<proteinExistence type="inferred from homology"/>
<reference evidence="12" key="1">
    <citation type="submission" date="2020-02" db="EMBL/GenBank/DDBJ databases">
        <authorList>
            <person name="Meier V. D."/>
        </authorList>
    </citation>
    <scope>NUCLEOTIDE SEQUENCE</scope>
    <source>
        <strain evidence="12">AVDCRST_MAG68</strain>
    </source>
</reference>
<evidence type="ECO:0000256" key="2">
    <source>
        <dbReference type="ARBA" id="ARBA00004667"/>
    </source>
</evidence>
<name>A0A6J4LAN5_9BACT</name>
<evidence type="ECO:0000256" key="8">
    <source>
        <dbReference type="ARBA" id="ARBA00025246"/>
    </source>
</evidence>
<dbReference type="InterPro" id="IPR045864">
    <property type="entry name" value="aa-tRNA-synth_II/BPL/LPL"/>
</dbReference>
<comment type="similarity">
    <text evidence="3 9">Belongs to the class-II aminoacyl-tRNA synthetase family. HisZ subfamily.</text>
</comment>
<comment type="subcellular location">
    <subcellularLocation>
        <location evidence="1 9">Cytoplasm</location>
    </subcellularLocation>
</comment>
<gene>
    <name evidence="9" type="primary">hisZ</name>
    <name evidence="12" type="ORF">AVDCRST_MAG68-2267</name>
</gene>
<feature type="binding site" evidence="10">
    <location>
        <position position="268"/>
    </location>
    <ligand>
        <name>L-histidine</name>
        <dbReference type="ChEBI" id="CHEBI:57595"/>
    </ligand>
</feature>
<evidence type="ECO:0000259" key="11">
    <source>
        <dbReference type="PROSITE" id="PS50862"/>
    </source>
</evidence>
<comment type="miscellaneous">
    <text evidence="9">This function is generally fulfilled by the C-terminal part of HisG, which is missing in some bacteria such as this one.</text>
</comment>
<keyword evidence="12" id="KW-0436">Ligase</keyword>
<dbReference type="InterPro" id="IPR041715">
    <property type="entry name" value="HisRS-like_core"/>
</dbReference>
<evidence type="ECO:0000256" key="3">
    <source>
        <dbReference type="ARBA" id="ARBA00005539"/>
    </source>
</evidence>
<dbReference type="InterPro" id="IPR004517">
    <property type="entry name" value="HisZ"/>
</dbReference>
<dbReference type="HAMAP" id="MF_00125">
    <property type="entry name" value="HisZ"/>
    <property type="match status" value="1"/>
</dbReference>
<evidence type="ECO:0000256" key="10">
    <source>
        <dbReference type="PIRSR" id="PIRSR001549-1"/>
    </source>
</evidence>
<dbReference type="InterPro" id="IPR006195">
    <property type="entry name" value="aa-tRNA-synth_II"/>
</dbReference>
<organism evidence="12">
    <name type="scientific">uncultured Gemmatimonadota bacterium</name>
    <dbReference type="NCBI Taxonomy" id="203437"/>
    <lineage>
        <taxon>Bacteria</taxon>
        <taxon>Pseudomonadati</taxon>
        <taxon>Gemmatimonadota</taxon>
        <taxon>environmental samples</taxon>
    </lineage>
</organism>
<dbReference type="UniPathway" id="UPA00031">
    <property type="reaction ID" value="UER00006"/>
</dbReference>
<keyword evidence="9" id="KW-0368">Histidine biosynthesis</keyword>
<keyword evidence="12" id="KW-0030">Aminoacyl-tRNA synthetase</keyword>
<feature type="binding site" evidence="10">
    <location>
        <position position="130"/>
    </location>
    <ligand>
        <name>L-histidine</name>
        <dbReference type="ChEBI" id="CHEBI:57595"/>
    </ligand>
</feature>
<dbReference type="InterPro" id="IPR004516">
    <property type="entry name" value="HisRS/HisZ"/>
</dbReference>
<dbReference type="PIRSF" id="PIRSF001549">
    <property type="entry name" value="His-tRNA_synth"/>
    <property type="match status" value="1"/>
</dbReference>
<protein>
    <recommendedName>
        <fullName evidence="6 9">ATP phosphoribosyltransferase regulatory subunit</fullName>
    </recommendedName>
</protein>
<dbReference type="PROSITE" id="PS50862">
    <property type="entry name" value="AA_TRNA_LIGASE_II"/>
    <property type="match status" value="1"/>
</dbReference>
<evidence type="ECO:0000256" key="7">
    <source>
        <dbReference type="ARBA" id="ARBA00022490"/>
    </source>
</evidence>
<evidence type="ECO:0000256" key="6">
    <source>
        <dbReference type="ARBA" id="ARBA00020397"/>
    </source>
</evidence>
<evidence type="ECO:0000256" key="9">
    <source>
        <dbReference type="HAMAP-Rule" id="MF_00125"/>
    </source>
</evidence>
<comment type="pathway">
    <text evidence="2 9">Amino-acid biosynthesis; L-histidine biosynthesis; L-histidine from 5-phospho-alpha-D-ribose 1-diphosphate: step 1/9.</text>
</comment>
<evidence type="ECO:0000313" key="12">
    <source>
        <dbReference type="EMBL" id="CAA9328233.1"/>
    </source>
</evidence>
<comment type="subunit">
    <text evidence="4 9">Heteromultimer composed of HisG and HisZ subunits.</text>
</comment>
<evidence type="ECO:0000256" key="1">
    <source>
        <dbReference type="ARBA" id="ARBA00004496"/>
    </source>
</evidence>
<dbReference type="Gene3D" id="3.30.930.10">
    <property type="entry name" value="Bira Bifunctional Protein, Domain 2"/>
    <property type="match status" value="1"/>
</dbReference>
<accession>A0A6J4LAN5</accession>
<dbReference type="GO" id="GO:0000105">
    <property type="term" value="P:L-histidine biosynthetic process"/>
    <property type="evidence" value="ECO:0007669"/>
    <property type="project" value="UniProtKB-UniRule"/>
</dbReference>
<feature type="binding site" evidence="10">
    <location>
        <begin position="272"/>
        <end position="273"/>
    </location>
    <ligand>
        <name>L-histidine</name>
        <dbReference type="ChEBI" id="CHEBI:57595"/>
    </ligand>
</feature>
<feature type="domain" description="Aminoacyl-transfer RNA synthetases class-II family profile" evidence="11">
    <location>
        <begin position="1"/>
        <end position="326"/>
    </location>
</feature>
<dbReference type="SUPFAM" id="SSF55681">
    <property type="entry name" value="Class II aaRS and biotin synthetases"/>
    <property type="match status" value="1"/>
</dbReference>
<dbReference type="GO" id="GO:0004821">
    <property type="term" value="F:histidine-tRNA ligase activity"/>
    <property type="evidence" value="ECO:0007669"/>
    <property type="project" value="TreeGrafter"/>
</dbReference>
<keyword evidence="9" id="KW-0028">Amino-acid biosynthesis</keyword>
<evidence type="ECO:0000256" key="5">
    <source>
        <dbReference type="ARBA" id="ARBA00011738"/>
    </source>
</evidence>
<dbReference type="AlphaFoldDB" id="A0A6J4LAN5"/>
<dbReference type="GO" id="GO:0005737">
    <property type="term" value="C:cytoplasm"/>
    <property type="evidence" value="ECO:0007669"/>
    <property type="project" value="UniProtKB-SubCell"/>
</dbReference>
<comment type="function">
    <text evidence="8 9">Required for the first step of histidine biosynthesis. May allow the feedback regulation of ATP phosphoribosyltransferase activity by histidine.</text>
</comment>
<feature type="binding site" evidence="10">
    <location>
        <position position="112"/>
    </location>
    <ligand>
        <name>L-histidine</name>
        <dbReference type="ChEBI" id="CHEBI:57595"/>
    </ligand>
</feature>
<comment type="subunit">
    <text evidence="5">Homodimer.</text>
</comment>
<dbReference type="PANTHER" id="PTHR43707:SF1">
    <property type="entry name" value="HISTIDINE--TRNA LIGASE, MITOCHONDRIAL-RELATED"/>
    <property type="match status" value="1"/>
</dbReference>
<feature type="binding site" evidence="10">
    <location>
        <position position="126"/>
    </location>
    <ligand>
        <name>L-histidine</name>
        <dbReference type="ChEBI" id="CHEBI:57595"/>
    </ligand>
</feature>
<dbReference type="GO" id="GO:0006427">
    <property type="term" value="P:histidyl-tRNA aminoacylation"/>
    <property type="evidence" value="ECO:0007669"/>
    <property type="project" value="TreeGrafter"/>
</dbReference>
<dbReference type="Pfam" id="PF13393">
    <property type="entry name" value="tRNA-synt_His"/>
    <property type="match status" value="1"/>
</dbReference>